<feature type="domain" description="Radical SAM core" evidence="16">
    <location>
        <begin position="86"/>
        <end position="309"/>
    </location>
</feature>
<dbReference type="PANTHER" id="PTHR30538">
    <property type="entry name" value="LYSINE 2,3-AMINOMUTASE-RELATED"/>
    <property type="match status" value="1"/>
</dbReference>
<dbReference type="Pfam" id="PF13353">
    <property type="entry name" value="Fer4_12"/>
    <property type="match status" value="1"/>
</dbReference>
<comment type="cofactor">
    <cofactor evidence="2 15">
        <name>pyridoxal 5'-phosphate</name>
        <dbReference type="ChEBI" id="CHEBI:597326"/>
    </cofactor>
</comment>
<evidence type="ECO:0000256" key="14">
    <source>
        <dbReference type="PIRSR" id="PIRSR004911-1"/>
    </source>
</evidence>
<dbReference type="PIRSF" id="PIRSF004911">
    <property type="entry name" value="DUF160"/>
    <property type="match status" value="1"/>
</dbReference>
<dbReference type="NCBIfam" id="TIGR03821">
    <property type="entry name" value="EFP_modif_epmB"/>
    <property type="match status" value="1"/>
</dbReference>
<dbReference type="InterPro" id="IPR007197">
    <property type="entry name" value="rSAM"/>
</dbReference>
<accession>A0A7D4SZP2</accession>
<evidence type="ECO:0000256" key="11">
    <source>
        <dbReference type="ARBA" id="ARBA00023014"/>
    </source>
</evidence>
<dbReference type="SFLD" id="SFLDG01070">
    <property type="entry name" value="PLP-dependent"/>
    <property type="match status" value="1"/>
</dbReference>
<dbReference type="GO" id="GO:0051539">
    <property type="term" value="F:4 iron, 4 sulfur cluster binding"/>
    <property type="evidence" value="ECO:0007669"/>
    <property type="project" value="UniProtKB-KW"/>
</dbReference>
<dbReference type="AlphaFoldDB" id="A0A7D4SZP2"/>
<dbReference type="PROSITE" id="PS51918">
    <property type="entry name" value="RADICAL_SAM"/>
    <property type="match status" value="1"/>
</dbReference>
<dbReference type="NCBIfam" id="TIGR00238">
    <property type="entry name" value="KamA family radical SAM protein"/>
    <property type="match status" value="1"/>
</dbReference>
<keyword evidence="12" id="KW-0413">Isomerase</keyword>
<dbReference type="EMBL" id="CP054020">
    <property type="protein sequence ID" value="QKI88662.1"/>
    <property type="molecule type" value="Genomic_DNA"/>
</dbReference>
<organism evidence="17 18">
    <name type="scientific">Thiomicrorhabdus xiamenensis</name>
    <dbReference type="NCBI Taxonomy" id="2739063"/>
    <lineage>
        <taxon>Bacteria</taxon>
        <taxon>Pseudomonadati</taxon>
        <taxon>Pseudomonadota</taxon>
        <taxon>Gammaproteobacteria</taxon>
        <taxon>Thiotrichales</taxon>
        <taxon>Piscirickettsiaceae</taxon>
        <taxon>Thiomicrorhabdus</taxon>
    </lineage>
</organism>
<evidence type="ECO:0000256" key="3">
    <source>
        <dbReference type="ARBA" id="ARBA00001966"/>
    </source>
</evidence>
<dbReference type="RefSeq" id="WP_173284275.1">
    <property type="nucleotide sequence ID" value="NZ_CP054020.1"/>
</dbReference>
<keyword evidence="10" id="KW-0408">Iron</keyword>
<keyword evidence="9 15" id="KW-0663">Pyridoxal phosphate</keyword>
<keyword evidence="11 14" id="KW-0411">Iron-sulfur</keyword>
<keyword evidence="18" id="KW-1185">Reference proteome</keyword>
<evidence type="ECO:0000313" key="17">
    <source>
        <dbReference type="EMBL" id="QKI88662.1"/>
    </source>
</evidence>
<dbReference type="KEGG" id="txa:HQN79_03290"/>
<dbReference type="SFLD" id="SFLDS00029">
    <property type="entry name" value="Radical_SAM"/>
    <property type="match status" value="1"/>
</dbReference>
<evidence type="ECO:0000256" key="15">
    <source>
        <dbReference type="PIRSR" id="PIRSR603739-50"/>
    </source>
</evidence>
<evidence type="ECO:0000256" key="4">
    <source>
        <dbReference type="ARBA" id="ARBA00008703"/>
    </source>
</evidence>
<keyword evidence="6 14" id="KW-0004">4Fe-4S</keyword>
<feature type="binding site" evidence="14">
    <location>
        <position position="107"/>
    </location>
    <ligand>
        <name>[4Fe-4S] cluster</name>
        <dbReference type="ChEBI" id="CHEBI:49883"/>
        <note>4Fe-4S-S-AdoMet</note>
    </ligand>
</feature>
<dbReference type="SUPFAM" id="SSF102114">
    <property type="entry name" value="Radical SAM enzymes"/>
    <property type="match status" value="1"/>
</dbReference>
<dbReference type="CDD" id="cd01335">
    <property type="entry name" value="Radical_SAM"/>
    <property type="match status" value="1"/>
</dbReference>
<gene>
    <name evidence="17" type="primary">epmB</name>
    <name evidence="17" type="ORF">HQN79_03290</name>
</gene>
<dbReference type="InterPro" id="IPR013785">
    <property type="entry name" value="Aldolase_TIM"/>
</dbReference>
<evidence type="ECO:0000256" key="10">
    <source>
        <dbReference type="ARBA" id="ARBA00023004"/>
    </source>
</evidence>
<dbReference type="Gene3D" id="3.20.20.70">
    <property type="entry name" value="Aldolase class I"/>
    <property type="match status" value="1"/>
</dbReference>
<keyword evidence="8 14" id="KW-0479">Metal-binding</keyword>
<dbReference type="InterPro" id="IPR022462">
    <property type="entry name" value="EpmB"/>
</dbReference>
<evidence type="ECO:0000256" key="8">
    <source>
        <dbReference type="ARBA" id="ARBA00022723"/>
    </source>
</evidence>
<evidence type="ECO:0000313" key="18">
    <source>
        <dbReference type="Proteomes" id="UP000504724"/>
    </source>
</evidence>
<dbReference type="SFLD" id="SFLDF00314">
    <property type="entry name" value="L-lysine_2_3-aminomutase_(yjeK"/>
    <property type="match status" value="1"/>
</dbReference>
<comment type="cofactor">
    <cofactor evidence="3">
        <name>[4Fe-4S] cluster</name>
        <dbReference type="ChEBI" id="CHEBI:49883"/>
    </cofactor>
</comment>
<evidence type="ECO:0000256" key="13">
    <source>
        <dbReference type="ARBA" id="ARBA00030756"/>
    </source>
</evidence>
<dbReference type="PANTHER" id="PTHR30538:SF1">
    <property type="entry name" value="L-LYSINE 2,3-AMINOMUTASE"/>
    <property type="match status" value="1"/>
</dbReference>
<dbReference type="GO" id="GO:0046872">
    <property type="term" value="F:metal ion binding"/>
    <property type="evidence" value="ECO:0007669"/>
    <property type="project" value="UniProtKB-KW"/>
</dbReference>
<comment type="similarity">
    <text evidence="4">Belongs to the radical SAM superfamily. KamA family.</text>
</comment>
<name>A0A7D4SZP2_9GAMM</name>
<dbReference type="Proteomes" id="UP000504724">
    <property type="component" value="Chromosome"/>
</dbReference>
<feature type="binding site" evidence="14">
    <location>
        <position position="104"/>
    </location>
    <ligand>
        <name>[4Fe-4S] cluster</name>
        <dbReference type="ChEBI" id="CHEBI:49883"/>
        <note>4Fe-4S-S-AdoMet</note>
    </ligand>
</feature>
<feature type="modified residue" description="N6-(pyridoxal phosphate)lysine" evidence="15">
    <location>
        <position position="312"/>
    </location>
</feature>
<dbReference type="InterPro" id="IPR058240">
    <property type="entry name" value="rSAM_sf"/>
</dbReference>
<protein>
    <recommendedName>
        <fullName evidence="5">L-lysine 2,3-aminomutase</fullName>
    </recommendedName>
    <alternativeName>
        <fullName evidence="13">EF-P post-translational modification enzyme B</fullName>
    </alternativeName>
</protein>
<comment type="catalytic activity">
    <reaction evidence="1">
        <text>L-lysine = D-beta-lysine</text>
        <dbReference type="Rhea" id="RHEA:44148"/>
        <dbReference type="ChEBI" id="CHEBI:32551"/>
        <dbReference type="ChEBI" id="CHEBI:84138"/>
    </reaction>
</comment>
<sequence>MRKPPATAQSLIADLGLQDALQQDLIESAFAFKAPRHFIAQIQTADAEDPLLKQILPIQAENHSPEGYLTDPVGDHLKNPQPALIHKYHGRVLLIASPKCDIHCRYCFRRHFPYESHANQRHWQKALATISNDRTLHEVILSGGDPMSLSENALLKLCQQIETIEQITTLRVHTRTPVVAPDKAAQNQWLAWTRETRLNVVMVVHSNHGNELSKETGELFSRYRQAGVTLLNQSVLLKGVNDSIEILEELSHKLFAQGILPYYLHQLDKVSGASHFEVEDRLALNLHEQLRQRLPGYLVPKLVREIAGEPYKTPLIP</sequence>
<evidence type="ECO:0000256" key="2">
    <source>
        <dbReference type="ARBA" id="ARBA00001933"/>
    </source>
</evidence>
<feature type="binding site" evidence="14">
    <location>
        <position position="100"/>
    </location>
    <ligand>
        <name>[4Fe-4S] cluster</name>
        <dbReference type="ChEBI" id="CHEBI:49883"/>
        <note>4Fe-4S-S-AdoMet</note>
    </ligand>
</feature>
<evidence type="ECO:0000256" key="12">
    <source>
        <dbReference type="ARBA" id="ARBA00023235"/>
    </source>
</evidence>
<evidence type="ECO:0000259" key="16">
    <source>
        <dbReference type="PROSITE" id="PS51918"/>
    </source>
</evidence>
<evidence type="ECO:0000256" key="6">
    <source>
        <dbReference type="ARBA" id="ARBA00022485"/>
    </source>
</evidence>
<keyword evidence="7" id="KW-0949">S-adenosyl-L-methionine</keyword>
<dbReference type="GO" id="GO:0016853">
    <property type="term" value="F:isomerase activity"/>
    <property type="evidence" value="ECO:0007669"/>
    <property type="project" value="UniProtKB-KW"/>
</dbReference>
<evidence type="ECO:0000256" key="1">
    <source>
        <dbReference type="ARBA" id="ARBA00001352"/>
    </source>
</evidence>
<reference evidence="17 18" key="1">
    <citation type="submission" date="2020-05" db="EMBL/GenBank/DDBJ databases">
        <title>Thiomicrorhabdus sediminis sp.nov. and Thiomicrorhabdus xiamenensis sp.nov., novel sulfur-oxidizing bacteria isolated from coastal sediment.</title>
        <authorList>
            <person name="Liu X."/>
        </authorList>
    </citation>
    <scope>NUCLEOTIDE SEQUENCE [LARGE SCALE GENOMIC DNA]</scope>
    <source>
        <strain evidence="17 18">G2</strain>
    </source>
</reference>
<evidence type="ECO:0000256" key="5">
    <source>
        <dbReference type="ARBA" id="ARBA00022363"/>
    </source>
</evidence>
<dbReference type="InterPro" id="IPR003739">
    <property type="entry name" value="Lys_aminomutase/Glu_NH3_mut"/>
</dbReference>
<evidence type="ECO:0000256" key="7">
    <source>
        <dbReference type="ARBA" id="ARBA00022691"/>
    </source>
</evidence>
<evidence type="ECO:0000256" key="9">
    <source>
        <dbReference type="ARBA" id="ARBA00022898"/>
    </source>
</evidence>
<proteinExistence type="inferred from homology"/>